<evidence type="ECO:0000313" key="1">
    <source>
        <dbReference type="EMBL" id="JAH68915.1"/>
    </source>
</evidence>
<organism evidence="1">
    <name type="scientific">Anguilla anguilla</name>
    <name type="common">European freshwater eel</name>
    <name type="synonym">Muraena anguilla</name>
    <dbReference type="NCBI Taxonomy" id="7936"/>
    <lineage>
        <taxon>Eukaryota</taxon>
        <taxon>Metazoa</taxon>
        <taxon>Chordata</taxon>
        <taxon>Craniata</taxon>
        <taxon>Vertebrata</taxon>
        <taxon>Euteleostomi</taxon>
        <taxon>Actinopterygii</taxon>
        <taxon>Neopterygii</taxon>
        <taxon>Teleostei</taxon>
        <taxon>Anguilliformes</taxon>
        <taxon>Anguillidae</taxon>
        <taxon>Anguilla</taxon>
    </lineage>
</organism>
<dbReference type="AlphaFoldDB" id="A0A0E9UUQ0"/>
<proteinExistence type="predicted"/>
<reference evidence="1" key="1">
    <citation type="submission" date="2014-11" db="EMBL/GenBank/DDBJ databases">
        <authorList>
            <person name="Amaro Gonzalez C."/>
        </authorList>
    </citation>
    <scope>NUCLEOTIDE SEQUENCE</scope>
</reference>
<accession>A0A0E9UUQ0</accession>
<dbReference type="EMBL" id="GBXM01039662">
    <property type="protein sequence ID" value="JAH68915.1"/>
    <property type="molecule type" value="Transcribed_RNA"/>
</dbReference>
<name>A0A0E9UUQ0_ANGAN</name>
<sequence length="60" mass="6666">MYVVVKAHSISCPRNNKHNSGINKIRSTPSIWLDLTDVIRPTSGVTSSLSHSLSHRYSCL</sequence>
<protein>
    <submittedName>
        <fullName evidence="1">Uncharacterized protein</fullName>
    </submittedName>
</protein>
<reference evidence="1" key="2">
    <citation type="journal article" date="2015" name="Fish Shellfish Immunol.">
        <title>Early steps in the European eel (Anguilla anguilla)-Vibrio vulnificus interaction in the gills: Role of the RtxA13 toxin.</title>
        <authorList>
            <person name="Callol A."/>
            <person name="Pajuelo D."/>
            <person name="Ebbesson L."/>
            <person name="Teles M."/>
            <person name="MacKenzie S."/>
            <person name="Amaro C."/>
        </authorList>
    </citation>
    <scope>NUCLEOTIDE SEQUENCE</scope>
</reference>